<comment type="catalytic activity">
    <reaction evidence="2">
        <text>(R)-pantolactone + NADP(+) = 2-dehydropantolactone + NADPH + H(+)</text>
        <dbReference type="Rhea" id="RHEA:18981"/>
        <dbReference type="ChEBI" id="CHEBI:15378"/>
        <dbReference type="ChEBI" id="CHEBI:16719"/>
        <dbReference type="ChEBI" id="CHEBI:18395"/>
        <dbReference type="ChEBI" id="CHEBI:57783"/>
        <dbReference type="ChEBI" id="CHEBI:58349"/>
        <dbReference type="EC" id="1.1.1.358"/>
    </reaction>
</comment>
<dbReference type="OrthoDB" id="416253at2759"/>
<feature type="domain" description="NADP-dependent oxidoreductase" evidence="10">
    <location>
        <begin position="27"/>
        <end position="292"/>
    </location>
</feature>
<dbReference type="PRINTS" id="PR00069">
    <property type="entry name" value="ALDKETRDTASE"/>
</dbReference>
<dbReference type="Pfam" id="PF00248">
    <property type="entry name" value="Aldo_ket_red"/>
    <property type="match status" value="1"/>
</dbReference>
<dbReference type="AlphaFoldDB" id="A0A1E4STG8"/>
<dbReference type="InterPro" id="IPR020471">
    <property type="entry name" value="AKR"/>
</dbReference>
<dbReference type="PIRSF" id="PIRSF000097">
    <property type="entry name" value="AKR"/>
    <property type="match status" value="1"/>
</dbReference>
<evidence type="ECO:0000259" key="10">
    <source>
        <dbReference type="Pfam" id="PF00248"/>
    </source>
</evidence>
<evidence type="ECO:0000256" key="5">
    <source>
        <dbReference type="ARBA" id="ARBA00079693"/>
    </source>
</evidence>
<keyword evidence="1" id="KW-0560">Oxidoreductase</keyword>
<evidence type="ECO:0000256" key="9">
    <source>
        <dbReference type="PIRSR" id="PIRSR000097-3"/>
    </source>
</evidence>
<evidence type="ECO:0000256" key="8">
    <source>
        <dbReference type="PIRSR" id="PIRSR000097-2"/>
    </source>
</evidence>
<sequence>MSTPTINTKTFTLNNGELIPAVALGCWRATPEDTYNSVLAAIKAGYRHIDTAHAYLNEEAVGKAIKDCGVPRDELFITTKLWNTFHRDVEGALNGSLARLGLDYVDLYLVHWPVPMHPAKTPEADQIFVFKEGTNDFDVDFDWDYSKTWSAMEDLVLDGKKRVKSIGVSNLSKKRLETLLNNPNTRIIPACNQVEMHPYCPQHELVAYCKEKGILIEGYSPLGSAGSPLIQDEVIVKLATKLGVSPATLLISWGLARDYVVLPKSVTVSRIESNLKTIELDDATVDEINNLWKLRGVTRAVNRDWKIDVYNDDDPSGKVIKK</sequence>
<dbReference type="InterPro" id="IPR018170">
    <property type="entry name" value="Aldo/ket_reductase_CS"/>
</dbReference>
<evidence type="ECO:0000256" key="1">
    <source>
        <dbReference type="ARBA" id="ARBA00023002"/>
    </source>
</evidence>
<dbReference type="STRING" id="983967.A0A1E4STG8"/>
<gene>
    <name evidence="11" type="ORF">CANARDRAFT_30535</name>
</gene>
<dbReference type="GO" id="GO:0042180">
    <property type="term" value="P:ketone metabolic process"/>
    <property type="evidence" value="ECO:0007669"/>
    <property type="project" value="UniProtKB-ARBA"/>
</dbReference>
<evidence type="ECO:0000256" key="3">
    <source>
        <dbReference type="ARBA" id="ARBA00051098"/>
    </source>
</evidence>
<dbReference type="Gene3D" id="3.20.20.100">
    <property type="entry name" value="NADP-dependent oxidoreductase domain"/>
    <property type="match status" value="1"/>
</dbReference>
<evidence type="ECO:0000313" key="11">
    <source>
        <dbReference type="EMBL" id="ODV82816.1"/>
    </source>
</evidence>
<dbReference type="GO" id="GO:0047011">
    <property type="term" value="F:2-dehydropantolactone reductase (A-specific) activity"/>
    <property type="evidence" value="ECO:0007669"/>
    <property type="project" value="UniProtKB-ARBA"/>
</dbReference>
<dbReference type="InterPro" id="IPR036812">
    <property type="entry name" value="NAD(P)_OxRdtase_dom_sf"/>
</dbReference>
<evidence type="ECO:0000256" key="7">
    <source>
        <dbReference type="PIRSR" id="PIRSR000097-1"/>
    </source>
</evidence>
<proteinExistence type="predicted"/>
<evidence type="ECO:0000313" key="12">
    <source>
        <dbReference type="Proteomes" id="UP000094801"/>
    </source>
</evidence>
<dbReference type="Proteomes" id="UP000094801">
    <property type="component" value="Unassembled WGS sequence"/>
</dbReference>
<evidence type="ECO:0000256" key="6">
    <source>
        <dbReference type="ARBA" id="ARBA00081322"/>
    </source>
</evidence>
<feature type="active site" description="Proton donor" evidence="7">
    <location>
        <position position="55"/>
    </location>
</feature>
<dbReference type="EC" id="1.1.1.358" evidence="4"/>
<dbReference type="SUPFAM" id="SSF51430">
    <property type="entry name" value="NAD(P)-linked oxidoreductase"/>
    <property type="match status" value="1"/>
</dbReference>
<name>A0A1E4STG8_9ASCO</name>
<organism evidence="11 12">
    <name type="scientific">[Candida] arabinofermentans NRRL YB-2248</name>
    <dbReference type="NCBI Taxonomy" id="983967"/>
    <lineage>
        <taxon>Eukaryota</taxon>
        <taxon>Fungi</taxon>
        <taxon>Dikarya</taxon>
        <taxon>Ascomycota</taxon>
        <taxon>Saccharomycotina</taxon>
        <taxon>Pichiomycetes</taxon>
        <taxon>Pichiales</taxon>
        <taxon>Pichiaceae</taxon>
        <taxon>Ogataea</taxon>
        <taxon>Ogataea/Candida clade</taxon>
    </lineage>
</organism>
<feature type="binding site" evidence="8">
    <location>
        <position position="111"/>
    </location>
    <ligand>
        <name>substrate</name>
    </ligand>
</feature>
<feature type="site" description="Lowers pKa of active site Tyr" evidence="9">
    <location>
        <position position="80"/>
    </location>
</feature>
<dbReference type="EMBL" id="KV453873">
    <property type="protein sequence ID" value="ODV82816.1"/>
    <property type="molecule type" value="Genomic_DNA"/>
</dbReference>
<dbReference type="PANTHER" id="PTHR11732">
    <property type="entry name" value="ALDO/KETO REDUCTASE"/>
    <property type="match status" value="1"/>
</dbReference>
<dbReference type="PROSITE" id="PS00798">
    <property type="entry name" value="ALDOKETO_REDUCTASE_1"/>
    <property type="match status" value="1"/>
</dbReference>
<dbReference type="InterPro" id="IPR023210">
    <property type="entry name" value="NADP_OxRdtase_dom"/>
</dbReference>
<comment type="catalytic activity">
    <reaction evidence="3">
        <text>isatin + NADPH + H(+) = 3-hydroxyindolin-2-one + NADP(+)</text>
        <dbReference type="Rhea" id="RHEA:68608"/>
        <dbReference type="ChEBI" id="CHEBI:15378"/>
        <dbReference type="ChEBI" id="CHEBI:27539"/>
        <dbReference type="ChEBI" id="CHEBI:28536"/>
        <dbReference type="ChEBI" id="CHEBI:57783"/>
        <dbReference type="ChEBI" id="CHEBI:58349"/>
    </reaction>
</comment>
<evidence type="ECO:0000256" key="4">
    <source>
        <dbReference type="ARBA" id="ARBA00066965"/>
    </source>
</evidence>
<accession>A0A1E4STG8</accession>
<protein>
    <recommendedName>
        <fullName evidence="5">2-dehydropantolactone reductase</fullName>
        <ecNumber evidence="4">1.1.1.358</ecNumber>
    </recommendedName>
    <alternativeName>
        <fullName evidence="5">2-dehydropantolactone reductase</fullName>
    </alternativeName>
    <alternativeName>
        <fullName evidence="6">Ketopantoyl-lactone reductase</fullName>
    </alternativeName>
</protein>
<dbReference type="FunFam" id="3.20.20.100:FF:000002">
    <property type="entry name" value="2,5-diketo-D-gluconic acid reductase A"/>
    <property type="match status" value="1"/>
</dbReference>
<evidence type="ECO:0000256" key="2">
    <source>
        <dbReference type="ARBA" id="ARBA00050878"/>
    </source>
</evidence>
<reference evidence="12" key="1">
    <citation type="submission" date="2016-04" db="EMBL/GenBank/DDBJ databases">
        <title>Comparative genomics of biotechnologically important yeasts.</title>
        <authorList>
            <consortium name="DOE Joint Genome Institute"/>
            <person name="Riley R."/>
            <person name="Haridas S."/>
            <person name="Wolfe K.H."/>
            <person name="Lopes M.R."/>
            <person name="Hittinger C.T."/>
            <person name="Goker M."/>
            <person name="Salamov A."/>
            <person name="Wisecaver J."/>
            <person name="Long T.M."/>
            <person name="Aerts A.L."/>
            <person name="Barry K."/>
            <person name="Choi C."/>
            <person name="Clum A."/>
            <person name="Coughlan A.Y."/>
            <person name="Deshpande S."/>
            <person name="Douglass A.P."/>
            <person name="Hanson S.J."/>
            <person name="Klenk H.-P."/>
            <person name="Labutti K."/>
            <person name="Lapidus A."/>
            <person name="Lindquist E."/>
            <person name="Lipzen A."/>
            <person name="Meier-Kolthoff J.P."/>
            <person name="Ohm R.A."/>
            <person name="Otillar R.P."/>
            <person name="Pangilinan J."/>
            <person name="Peng Y."/>
            <person name="Rokas A."/>
            <person name="Rosa C.A."/>
            <person name="Scheuner C."/>
            <person name="Sibirny A.A."/>
            <person name="Slot J.C."/>
            <person name="Stielow J.B."/>
            <person name="Sun H."/>
            <person name="Kurtzman C.P."/>
            <person name="Blackwell M."/>
            <person name="Grigoriev I.V."/>
            <person name="Jeffries T.W."/>
        </authorList>
    </citation>
    <scope>NUCLEOTIDE SEQUENCE [LARGE SCALE GENOMIC DNA]</scope>
    <source>
        <strain evidence="12">NRRL YB-2248</strain>
    </source>
</reference>
<keyword evidence="12" id="KW-1185">Reference proteome</keyword>